<feature type="domain" description="J" evidence="1">
    <location>
        <begin position="8"/>
        <end position="79"/>
    </location>
</feature>
<evidence type="ECO:0000259" key="1">
    <source>
        <dbReference type="PROSITE" id="PS50076"/>
    </source>
</evidence>
<name>A0ABS0YS42_9BACT</name>
<gene>
    <name evidence="2" type="ORF">JFN90_11545</name>
</gene>
<evidence type="ECO:0000313" key="3">
    <source>
        <dbReference type="Proteomes" id="UP000641025"/>
    </source>
</evidence>
<accession>A0ABS0YS42</accession>
<proteinExistence type="predicted"/>
<dbReference type="Pfam" id="PF00226">
    <property type="entry name" value="DnaJ"/>
    <property type="match status" value="1"/>
</dbReference>
<dbReference type="Gene3D" id="1.10.287.110">
    <property type="entry name" value="DnaJ domain"/>
    <property type="match status" value="1"/>
</dbReference>
<dbReference type="PROSITE" id="PS50076">
    <property type="entry name" value="DNAJ_2"/>
    <property type="match status" value="1"/>
</dbReference>
<keyword evidence="3" id="KW-1185">Reference proteome</keyword>
<dbReference type="EMBL" id="JAEMHK010000007">
    <property type="protein sequence ID" value="MBJ6800764.1"/>
    <property type="molecule type" value="Genomic_DNA"/>
</dbReference>
<dbReference type="SUPFAM" id="SSF46565">
    <property type="entry name" value="Chaperone J-domain"/>
    <property type="match status" value="1"/>
</dbReference>
<dbReference type="SMART" id="SM00271">
    <property type="entry name" value="DnaJ"/>
    <property type="match status" value="1"/>
</dbReference>
<dbReference type="InterPro" id="IPR036869">
    <property type="entry name" value="J_dom_sf"/>
</dbReference>
<dbReference type="RefSeq" id="WP_199395262.1">
    <property type="nucleotide sequence ID" value="NZ_JAEMHK010000007.1"/>
</dbReference>
<reference evidence="2 3" key="1">
    <citation type="submission" date="2020-12" db="EMBL/GenBank/DDBJ databases">
        <title>Geomonas sp. Red259, isolated from paddy soil.</title>
        <authorList>
            <person name="Xu Z."/>
            <person name="Zhang Z."/>
            <person name="Masuda Y."/>
            <person name="Itoh H."/>
            <person name="Senoo K."/>
        </authorList>
    </citation>
    <scope>NUCLEOTIDE SEQUENCE [LARGE SCALE GENOMIC DNA]</scope>
    <source>
        <strain evidence="2 3">Red259</strain>
    </source>
</reference>
<protein>
    <submittedName>
        <fullName evidence="2">J domain-containing protein</fullName>
    </submittedName>
</protein>
<evidence type="ECO:0000313" key="2">
    <source>
        <dbReference type="EMBL" id="MBJ6800764.1"/>
    </source>
</evidence>
<dbReference type="InterPro" id="IPR001623">
    <property type="entry name" value="DnaJ_domain"/>
</dbReference>
<comment type="caution">
    <text evidence="2">The sequence shown here is derived from an EMBL/GenBank/DDBJ whole genome shotgun (WGS) entry which is preliminary data.</text>
</comment>
<organism evidence="2 3">
    <name type="scientific">Geomonas propionica</name>
    <dbReference type="NCBI Taxonomy" id="2798582"/>
    <lineage>
        <taxon>Bacteria</taxon>
        <taxon>Pseudomonadati</taxon>
        <taxon>Thermodesulfobacteriota</taxon>
        <taxon>Desulfuromonadia</taxon>
        <taxon>Geobacterales</taxon>
        <taxon>Geobacteraceae</taxon>
        <taxon>Geomonas</taxon>
    </lineage>
</organism>
<sequence>MTYKELQLALAVFGIEDRASLRQIKSRHRELVKRHHPDLGAPADSEEMRKVNAAYRVLLDYLSDYRFSFAEEEFYEQNPDERLRRQYFDDPLWGGSG</sequence>
<dbReference type="CDD" id="cd06257">
    <property type="entry name" value="DnaJ"/>
    <property type="match status" value="1"/>
</dbReference>
<dbReference type="Proteomes" id="UP000641025">
    <property type="component" value="Unassembled WGS sequence"/>
</dbReference>